<sequence>MTTATARASPSPLLNGTGHHAADAEDSAEAGWRALLLFGASVAVGAVVCAGGIFSLASVPRMRARSPLCLIVACLSVDDLIGVVPLALAAVLQWRREGHGEDGDDDAAVCTWAGLLYVFHGLASNMKACLIAAYTLYASRRRRGARGARAGARGGVPCALAAVWAASLAVSALPLGGWGRFSRASLGCLPARDGFYAPLLVALYALCACGLAAFSAPLTHQLLCSADALRPLCRWEGGGGGAASAEGAAAPLCEVASASRESLERSYGELGSGAAATECGAEACPCSTGQFGGQGVRHCPVVFAQKRFSMILAMARIVLWMPMMAQILVSHAVQMHSSFLETLCFFLTLLSAAVTPVFVLSERWIHLPCGCFINCRRGSTSTSISSTSHKRRFEFNLSFQQGYGIYKIPHVTSPSVEKPSYNSLYNCDFSESRIAVLDSGQIANLAARELRSPEDVEDCSLHSELLLDAVSAESRREGLPQLSSGERDGFGSISAPVSACDGEDLNLDSSSVFDGPERRLSHEECRKIELTDWEWCRSKSERTPRQRSAGAGGLAIPLCAFQGTVSLHAPTGKTLSLSTYEVSSDGLKISPNNAKKVEVYRSKSVGHEPSAEEPSSGSSGGGGAPAPGGVADTNVKIHLEVLEICDNEEAMDSVSIVSNISQSSAHARSPSLRYSRRENRFVSCDLGETASYSLLIPTNPDADSINIHIPDTVEAHRQNSRRQRLDAGGYREEIQLLNEVYRRQGGDLGD</sequence>
<dbReference type="OMA" id="TKVVLWL"/>
<reference evidence="3 4" key="1">
    <citation type="submission" date="2020-10" db="EMBL/GenBank/DDBJ databases">
        <title>Pygocentrus nattereri (red-bellied piranha) genome, fPygNat1, primary haplotype.</title>
        <authorList>
            <person name="Myers G."/>
            <person name="Meyer A."/>
            <person name="Karagic N."/>
            <person name="Pippel M."/>
            <person name="Winkler S."/>
            <person name="Tracey A."/>
            <person name="Wood J."/>
            <person name="Formenti G."/>
            <person name="Howe K."/>
            <person name="Fedrigo O."/>
            <person name="Jarvis E.D."/>
        </authorList>
    </citation>
    <scope>NUCLEOTIDE SEQUENCE [LARGE SCALE GENOMIC DNA]</scope>
</reference>
<reference evidence="3" key="2">
    <citation type="submission" date="2025-08" db="UniProtKB">
        <authorList>
            <consortium name="Ensembl"/>
        </authorList>
    </citation>
    <scope>IDENTIFICATION</scope>
</reference>
<dbReference type="GeneID" id="108434072"/>
<feature type="transmembrane region" description="Helical" evidence="2">
    <location>
        <begin position="339"/>
        <end position="360"/>
    </location>
</feature>
<keyword evidence="2" id="KW-1133">Transmembrane helix</keyword>
<dbReference type="Gene3D" id="1.20.1070.10">
    <property type="entry name" value="Rhodopsin 7-helix transmembrane proteins"/>
    <property type="match status" value="1"/>
</dbReference>
<evidence type="ECO:0000256" key="1">
    <source>
        <dbReference type="SAM" id="MobiDB-lite"/>
    </source>
</evidence>
<dbReference type="OrthoDB" id="9944911at2759"/>
<feature type="region of interest" description="Disordered" evidence="1">
    <location>
        <begin position="603"/>
        <end position="631"/>
    </location>
</feature>
<dbReference type="GeneTree" id="ENSGT00390000003715"/>
<feature type="region of interest" description="Disordered" evidence="1">
    <location>
        <begin position="1"/>
        <end position="20"/>
    </location>
</feature>
<evidence type="ECO:0000256" key="2">
    <source>
        <dbReference type="SAM" id="Phobius"/>
    </source>
</evidence>
<name>A0A3B4DZ66_PYGNA</name>
<organism evidence="3 4">
    <name type="scientific">Pygocentrus nattereri</name>
    <name type="common">Red-bellied piranha</name>
    <dbReference type="NCBI Taxonomy" id="42514"/>
    <lineage>
        <taxon>Eukaryota</taxon>
        <taxon>Metazoa</taxon>
        <taxon>Chordata</taxon>
        <taxon>Craniata</taxon>
        <taxon>Vertebrata</taxon>
        <taxon>Euteleostomi</taxon>
        <taxon>Actinopterygii</taxon>
        <taxon>Neopterygii</taxon>
        <taxon>Teleostei</taxon>
        <taxon>Ostariophysi</taxon>
        <taxon>Characiformes</taxon>
        <taxon>Characoidei</taxon>
        <taxon>Pygocentrus</taxon>
    </lineage>
</organism>
<accession>A0A3B4DZ66</accession>
<proteinExistence type="predicted"/>
<protein>
    <recommendedName>
        <fullName evidence="5">G-protein coupled receptors family 1 profile domain-containing protein</fullName>
    </recommendedName>
</protein>
<dbReference type="Ensembl" id="ENSPNAT00000000203.2">
    <property type="protein sequence ID" value="ENSPNAP00000028356.1"/>
    <property type="gene ID" value="ENSPNAG00000013993.2"/>
</dbReference>
<evidence type="ECO:0000313" key="3">
    <source>
        <dbReference type="Ensembl" id="ENSPNAP00000028356.1"/>
    </source>
</evidence>
<feature type="transmembrane region" description="Helical" evidence="2">
    <location>
        <begin position="34"/>
        <end position="56"/>
    </location>
</feature>
<feature type="transmembrane region" description="Helical" evidence="2">
    <location>
        <begin position="158"/>
        <end position="175"/>
    </location>
</feature>
<keyword evidence="2" id="KW-0472">Membrane</keyword>
<dbReference type="AlphaFoldDB" id="A0A3B4DZ66"/>
<feature type="transmembrane region" description="Helical" evidence="2">
    <location>
        <begin position="68"/>
        <end position="92"/>
    </location>
</feature>
<feature type="transmembrane region" description="Helical" evidence="2">
    <location>
        <begin position="313"/>
        <end position="333"/>
    </location>
</feature>
<keyword evidence="2" id="KW-0812">Transmembrane</keyword>
<feature type="compositionally biased region" description="Polar residues" evidence="1">
    <location>
        <begin position="1"/>
        <end position="14"/>
    </location>
</feature>
<evidence type="ECO:0000313" key="4">
    <source>
        <dbReference type="Proteomes" id="UP001501920"/>
    </source>
</evidence>
<dbReference type="STRING" id="42514.ENSPNAP00000028356"/>
<feature type="transmembrane region" description="Helical" evidence="2">
    <location>
        <begin position="195"/>
        <end position="214"/>
    </location>
</feature>
<evidence type="ECO:0008006" key="5">
    <source>
        <dbReference type="Google" id="ProtNLM"/>
    </source>
</evidence>
<gene>
    <name evidence="3" type="primary">GPR149</name>
</gene>
<reference evidence="3" key="3">
    <citation type="submission" date="2025-09" db="UniProtKB">
        <authorList>
            <consortium name="Ensembl"/>
        </authorList>
    </citation>
    <scope>IDENTIFICATION</scope>
</reference>
<dbReference type="Proteomes" id="UP001501920">
    <property type="component" value="Chromosome 7"/>
</dbReference>
<keyword evidence="4" id="KW-1185">Reference proteome</keyword>
<feature type="transmembrane region" description="Helical" evidence="2">
    <location>
        <begin position="112"/>
        <end position="137"/>
    </location>
</feature>